<organism evidence="3 4">
    <name type="scientific">[Bacteroides] pectinophilus ATCC 43243</name>
    <dbReference type="NCBI Taxonomy" id="483218"/>
    <lineage>
        <taxon>Bacteria</taxon>
        <taxon>Bacillati</taxon>
        <taxon>Bacillota</taxon>
        <taxon>Clostridia</taxon>
        <taxon>Eubacteriales</taxon>
    </lineage>
</organism>
<sequence length="718" mass="81204">MPVCGGDFVVEKDSVRDIAMTNIVSRLDKEGTFTEVVYEILQETQKYLEATCAALMQINSSQTKIGTVIACNSAGNSNYVPPEVRLEGMQGVLFTEETTVYQKSEADRVQSELLEQLDVSCIVTVPIVINDMIAMYFVIFEQNEEHAYDDRKLQFIQDTARIIQSIAQKKIINNSLLSSYELLREILSNIGSGIIVCSQENGNVLFENDIAQNADEVRRTMKECIQDFFDKGCPMEDIRPVENYDAQSGLWFEVRFAPLNWLDGSPVIICTAVDITQKKKNQQKIEYQAHNDFLTGLYNRMKCESDLRKVIKNAVKDGTTGAVMFIDLDNFKHINDGLGHQYGDVLLQQVAAGIQGIAGLRGHCYRMGGDEFVIIIEPQLYDQLDRLVRIISDMFNRSWYLMGTEYYCTMSMGIARFPEHGSDVNELIKKADIAMYEAKKGGKNRYAYYSAGNDSGSIKQLDIENNMRQAVASECDEFIVFYQPVVDAVTRECVSCEALIRWNSKALGFMAPGEFIPLAEYLGLITSIGDFILEEACRQCKDWNEHGFPDFRININLSVVQLMQKDVVDNVKKILDRTGVNPHNIVLEITESFAINDMERVMNIVKGLRRLGPKIALDDFGTGYSSLNYIKQLPLDIIKVDKTFIDDIVDDDYAKAFVKLIVELSKTIGTKICVEGVESREQYEVLSQIGVDYIQGYYFGKPVPVGEFAHRNLRRDAQ</sequence>
<accession>B7AQW5</accession>
<dbReference type="PROSITE" id="PS50887">
    <property type="entry name" value="GGDEF"/>
    <property type="match status" value="1"/>
</dbReference>
<evidence type="ECO:0000259" key="2">
    <source>
        <dbReference type="PROSITE" id="PS50887"/>
    </source>
</evidence>
<keyword evidence="4" id="KW-1185">Reference proteome</keyword>
<dbReference type="Proteomes" id="UP000003136">
    <property type="component" value="Unassembled WGS sequence"/>
</dbReference>
<dbReference type="NCBIfam" id="TIGR00254">
    <property type="entry name" value="GGDEF"/>
    <property type="match status" value="1"/>
</dbReference>
<dbReference type="AlphaFoldDB" id="B7AQW5"/>
<dbReference type="SUPFAM" id="SSF55073">
    <property type="entry name" value="Nucleotide cyclase"/>
    <property type="match status" value="1"/>
</dbReference>
<reference evidence="3 4" key="2">
    <citation type="submission" date="2008-11" db="EMBL/GenBank/DDBJ databases">
        <authorList>
            <person name="Fulton L."/>
            <person name="Clifton S."/>
            <person name="Fulton B."/>
            <person name="Xu J."/>
            <person name="Minx P."/>
            <person name="Pepin K.H."/>
            <person name="Johnson M."/>
            <person name="Bhonagiri V."/>
            <person name="Nash W.E."/>
            <person name="Mardis E.R."/>
            <person name="Wilson R.K."/>
        </authorList>
    </citation>
    <scope>NUCLEOTIDE SEQUENCE [LARGE SCALE GENOMIC DNA]</scope>
    <source>
        <strain evidence="3 4">ATCC 43243</strain>
    </source>
</reference>
<dbReference type="Gene3D" id="3.20.20.450">
    <property type="entry name" value="EAL domain"/>
    <property type="match status" value="1"/>
</dbReference>
<name>B7AQW5_9FIRM</name>
<dbReference type="InterPro" id="IPR001633">
    <property type="entry name" value="EAL_dom"/>
</dbReference>
<dbReference type="SUPFAM" id="SSF55785">
    <property type="entry name" value="PYP-like sensor domain (PAS domain)"/>
    <property type="match status" value="1"/>
</dbReference>
<feature type="domain" description="GGDEF" evidence="2">
    <location>
        <begin position="319"/>
        <end position="451"/>
    </location>
</feature>
<dbReference type="SMART" id="SM00052">
    <property type="entry name" value="EAL"/>
    <property type="match status" value="1"/>
</dbReference>
<dbReference type="SMART" id="SM00267">
    <property type="entry name" value="GGDEF"/>
    <property type="match status" value="1"/>
</dbReference>
<proteinExistence type="predicted"/>
<gene>
    <name evidence="3" type="ORF">BACPEC_01072</name>
</gene>
<dbReference type="InterPro" id="IPR035919">
    <property type="entry name" value="EAL_sf"/>
</dbReference>
<dbReference type="InterPro" id="IPR029016">
    <property type="entry name" value="GAF-like_dom_sf"/>
</dbReference>
<dbReference type="InterPro" id="IPR052155">
    <property type="entry name" value="Biofilm_reg_signaling"/>
</dbReference>
<comment type="caution">
    <text evidence="3">The sequence shown here is derived from an EMBL/GenBank/DDBJ whole genome shotgun (WGS) entry which is preliminary data.</text>
</comment>
<dbReference type="PANTHER" id="PTHR44757:SF2">
    <property type="entry name" value="BIOFILM ARCHITECTURE MAINTENANCE PROTEIN MBAA"/>
    <property type="match status" value="1"/>
</dbReference>
<evidence type="ECO:0000313" key="3">
    <source>
        <dbReference type="EMBL" id="EEC58087.1"/>
    </source>
</evidence>
<dbReference type="Pfam" id="PF00563">
    <property type="entry name" value="EAL"/>
    <property type="match status" value="1"/>
</dbReference>
<dbReference type="CDD" id="cd01948">
    <property type="entry name" value="EAL"/>
    <property type="match status" value="1"/>
</dbReference>
<dbReference type="Gene3D" id="3.30.450.40">
    <property type="match status" value="1"/>
</dbReference>
<dbReference type="InterPro" id="IPR029787">
    <property type="entry name" value="Nucleotide_cyclase"/>
</dbReference>
<dbReference type="PROSITE" id="PS50883">
    <property type="entry name" value="EAL"/>
    <property type="match status" value="1"/>
</dbReference>
<dbReference type="SUPFAM" id="SSF141868">
    <property type="entry name" value="EAL domain-like"/>
    <property type="match status" value="1"/>
</dbReference>
<dbReference type="eggNOG" id="COG5001">
    <property type="taxonomic scope" value="Bacteria"/>
</dbReference>
<dbReference type="STRING" id="483218.BACPEC_01072"/>
<evidence type="ECO:0000313" key="4">
    <source>
        <dbReference type="Proteomes" id="UP000003136"/>
    </source>
</evidence>
<dbReference type="Pfam" id="PF00990">
    <property type="entry name" value="GGDEF"/>
    <property type="match status" value="1"/>
</dbReference>
<reference evidence="3 4" key="1">
    <citation type="submission" date="2008-11" db="EMBL/GenBank/DDBJ databases">
        <title>Draft genome sequence of Bacteroides pectinophilus (ATCC 43243).</title>
        <authorList>
            <person name="Sudarsanam P."/>
            <person name="Ley R."/>
            <person name="Guruge J."/>
            <person name="Turnbaugh P.J."/>
            <person name="Mahowald M."/>
            <person name="Liep D."/>
            <person name="Gordon J."/>
        </authorList>
    </citation>
    <scope>NUCLEOTIDE SEQUENCE [LARGE SCALE GENOMIC DNA]</scope>
    <source>
        <strain evidence="3 4">ATCC 43243</strain>
    </source>
</reference>
<protein>
    <submittedName>
        <fullName evidence="3">Uncharacterized protein</fullName>
    </submittedName>
</protein>
<dbReference type="EMBL" id="ABVQ01000035">
    <property type="protein sequence ID" value="EEC58087.1"/>
    <property type="molecule type" value="Genomic_DNA"/>
</dbReference>
<dbReference type="InterPro" id="IPR000160">
    <property type="entry name" value="GGDEF_dom"/>
</dbReference>
<dbReference type="PANTHER" id="PTHR44757">
    <property type="entry name" value="DIGUANYLATE CYCLASE DGCP"/>
    <property type="match status" value="1"/>
</dbReference>
<feature type="domain" description="EAL" evidence="1">
    <location>
        <begin position="460"/>
        <end position="716"/>
    </location>
</feature>
<evidence type="ECO:0000259" key="1">
    <source>
        <dbReference type="PROSITE" id="PS50883"/>
    </source>
</evidence>
<dbReference type="Gene3D" id="3.30.70.270">
    <property type="match status" value="1"/>
</dbReference>
<dbReference type="HOGENOM" id="CLU_000445_70_20_9"/>
<dbReference type="InterPro" id="IPR043128">
    <property type="entry name" value="Rev_trsase/Diguanyl_cyclase"/>
</dbReference>
<dbReference type="InterPro" id="IPR035965">
    <property type="entry name" value="PAS-like_dom_sf"/>
</dbReference>
<dbReference type="CDD" id="cd01949">
    <property type="entry name" value="GGDEF"/>
    <property type="match status" value="1"/>
</dbReference>